<comment type="caution">
    <text evidence="6">The sequence shown here is derived from an EMBL/GenBank/DDBJ whole genome shotgun (WGS) entry which is preliminary data.</text>
</comment>
<evidence type="ECO:0000256" key="5">
    <source>
        <dbReference type="RuleBase" id="RU361279"/>
    </source>
</evidence>
<dbReference type="Pfam" id="PF01812">
    <property type="entry name" value="5-FTHF_cyc-lig"/>
    <property type="match status" value="1"/>
</dbReference>
<feature type="binding site" evidence="4">
    <location>
        <position position="82"/>
    </location>
    <ligand>
        <name>substrate</name>
    </ligand>
</feature>
<protein>
    <recommendedName>
        <fullName evidence="5">5-formyltetrahydrofolate cyclo-ligase</fullName>
        <ecNumber evidence="5">6.3.3.2</ecNumber>
    </recommendedName>
</protein>
<evidence type="ECO:0000313" key="7">
    <source>
        <dbReference type="Proteomes" id="UP000271152"/>
    </source>
</evidence>
<accession>A0A3M5WUR0</accession>
<dbReference type="EMBL" id="RBUG01000062">
    <property type="protein sequence ID" value="RMU73494.1"/>
    <property type="molecule type" value="Genomic_DNA"/>
</dbReference>
<dbReference type="NCBIfam" id="TIGR02727">
    <property type="entry name" value="MTHFS_bact"/>
    <property type="match status" value="1"/>
</dbReference>
<name>A0A3M5WUR0_9PSED</name>
<feature type="binding site" evidence="4">
    <location>
        <position position="77"/>
    </location>
    <ligand>
        <name>substrate</name>
    </ligand>
</feature>
<dbReference type="Gene3D" id="3.40.50.10420">
    <property type="entry name" value="NagB/RpiA/CoA transferase-like"/>
    <property type="match status" value="1"/>
</dbReference>
<keyword evidence="2 4" id="KW-0547">Nucleotide-binding</keyword>
<keyword evidence="6" id="KW-0436">Ligase</keyword>
<evidence type="ECO:0000256" key="1">
    <source>
        <dbReference type="ARBA" id="ARBA00010638"/>
    </source>
</evidence>
<dbReference type="InterPro" id="IPR024185">
    <property type="entry name" value="FTHF_cligase-like_sf"/>
</dbReference>
<dbReference type="PIRSF" id="PIRSF006806">
    <property type="entry name" value="FTHF_cligase"/>
    <property type="match status" value="1"/>
</dbReference>
<keyword evidence="3 4" id="KW-0067">ATP-binding</keyword>
<comment type="similarity">
    <text evidence="1 5">Belongs to the 5-formyltetrahydrofolate cyclo-ligase family.</text>
</comment>
<keyword evidence="5" id="KW-0479">Metal-binding</keyword>
<dbReference type="GO" id="GO:0046872">
    <property type="term" value="F:metal ion binding"/>
    <property type="evidence" value="ECO:0007669"/>
    <property type="project" value="UniProtKB-KW"/>
</dbReference>
<dbReference type="GO" id="GO:0005524">
    <property type="term" value="F:ATP binding"/>
    <property type="evidence" value="ECO:0007669"/>
    <property type="project" value="UniProtKB-KW"/>
</dbReference>
<proteinExistence type="inferred from homology"/>
<comment type="cofactor">
    <cofactor evidence="5">
        <name>Mg(2+)</name>
        <dbReference type="ChEBI" id="CHEBI:18420"/>
    </cofactor>
</comment>
<dbReference type="GO" id="GO:0009396">
    <property type="term" value="P:folic acid-containing compound biosynthetic process"/>
    <property type="evidence" value="ECO:0007669"/>
    <property type="project" value="TreeGrafter"/>
</dbReference>
<dbReference type="EC" id="6.3.3.2" evidence="5"/>
<dbReference type="SUPFAM" id="SSF100950">
    <property type="entry name" value="NagB/RpiA/CoA transferase-like"/>
    <property type="match status" value="1"/>
</dbReference>
<dbReference type="AlphaFoldDB" id="A0A3M5WUR0"/>
<feature type="binding site" evidence="4">
    <location>
        <begin position="162"/>
        <end position="170"/>
    </location>
    <ligand>
        <name>ATP</name>
        <dbReference type="ChEBI" id="CHEBI:30616"/>
    </ligand>
</feature>
<dbReference type="PANTHER" id="PTHR23407">
    <property type="entry name" value="ATPASE INHIBITOR/5-FORMYLTETRAHYDROFOLATE CYCLO-LIGASE"/>
    <property type="match status" value="1"/>
</dbReference>
<gene>
    <name evidence="6" type="ORF">ALP23_100574</name>
</gene>
<dbReference type="InterPro" id="IPR002698">
    <property type="entry name" value="FTHF_cligase"/>
</dbReference>
<evidence type="ECO:0000256" key="2">
    <source>
        <dbReference type="ARBA" id="ARBA00022741"/>
    </source>
</evidence>
<evidence type="ECO:0000256" key="3">
    <source>
        <dbReference type="ARBA" id="ARBA00022840"/>
    </source>
</evidence>
<comment type="catalytic activity">
    <reaction evidence="5">
        <text>(6S)-5-formyl-5,6,7,8-tetrahydrofolate + ATP = (6R)-5,10-methenyltetrahydrofolate + ADP + phosphate</text>
        <dbReference type="Rhea" id="RHEA:10488"/>
        <dbReference type="ChEBI" id="CHEBI:30616"/>
        <dbReference type="ChEBI" id="CHEBI:43474"/>
        <dbReference type="ChEBI" id="CHEBI:57455"/>
        <dbReference type="ChEBI" id="CHEBI:57457"/>
        <dbReference type="ChEBI" id="CHEBI:456216"/>
        <dbReference type="EC" id="6.3.3.2"/>
    </reaction>
</comment>
<keyword evidence="5" id="KW-0460">Magnesium</keyword>
<dbReference type="GO" id="GO:0030272">
    <property type="term" value="F:5-formyltetrahydrofolate cyclo-ligase activity"/>
    <property type="evidence" value="ECO:0007669"/>
    <property type="project" value="UniProtKB-EC"/>
</dbReference>
<dbReference type="Proteomes" id="UP000271152">
    <property type="component" value="Unassembled WGS sequence"/>
</dbReference>
<dbReference type="GO" id="GO:0035999">
    <property type="term" value="P:tetrahydrofolate interconversion"/>
    <property type="evidence" value="ECO:0007669"/>
    <property type="project" value="TreeGrafter"/>
</dbReference>
<reference evidence="6 7" key="1">
    <citation type="submission" date="2018-08" db="EMBL/GenBank/DDBJ databases">
        <title>Recombination of ecologically and evolutionarily significant loci maintains genetic cohesion in the Pseudomonas syringae species complex.</title>
        <authorList>
            <person name="Dillon M."/>
            <person name="Thakur S."/>
            <person name="Almeida R.N.D."/>
            <person name="Weir B.S."/>
            <person name="Guttman D.S."/>
        </authorList>
    </citation>
    <scope>NUCLEOTIDE SEQUENCE [LARGE SCALE GENOMIC DNA]</scope>
    <source>
        <strain evidence="6 7">ICMP 11947</strain>
    </source>
</reference>
<dbReference type="PANTHER" id="PTHR23407:SF1">
    <property type="entry name" value="5-FORMYLTETRAHYDROFOLATE CYCLO-LIGASE"/>
    <property type="match status" value="1"/>
</dbReference>
<dbReference type="InterPro" id="IPR037171">
    <property type="entry name" value="NagB/RpiA_transferase-like"/>
</dbReference>
<organism evidence="6 7">
    <name type="scientific">Pseudomonas syringae pv. apii</name>
    <dbReference type="NCBI Taxonomy" id="81036"/>
    <lineage>
        <taxon>Bacteria</taxon>
        <taxon>Pseudomonadati</taxon>
        <taxon>Pseudomonadota</taxon>
        <taxon>Gammaproteobacteria</taxon>
        <taxon>Pseudomonadales</taxon>
        <taxon>Pseudomonadaceae</taxon>
        <taxon>Pseudomonas</taxon>
    </lineage>
</organism>
<evidence type="ECO:0000256" key="4">
    <source>
        <dbReference type="PIRSR" id="PIRSR006806-1"/>
    </source>
</evidence>
<evidence type="ECO:0000313" key="6">
    <source>
        <dbReference type="EMBL" id="RMU73494.1"/>
    </source>
</evidence>
<sequence length="225" mass="26176">MATTTPLRLQPPFRISLHDLLLMISAQSLTRPQLRRQLRKARKALSRSQQRAAARDIYRQLAQHPLFRRARHVSLYLPMDGEIDPRLLLREAQRRGKATYLPVLNAWPRTRMVFQRVRPGETFIPNRFRIPEPRIDRAKQRPVWALDLILMPLVGFDDEGGRLGMGGGFYDRSLAYLARRKTWRKPLLLGLAHECQKVDRLAQASWDVPLHGTLSDKGWYVTQTL</sequence>